<accession>A0A161HX22</accession>
<dbReference type="RefSeq" id="XP_018737453.1">
    <property type="nucleotide sequence ID" value="XM_018879546.1"/>
</dbReference>
<gene>
    <name evidence="2" type="primary">YAF9</name>
    <name evidence="2" type="ORF">AWJ20_2595</name>
</gene>
<keyword evidence="3" id="KW-1185">Reference proteome</keyword>
<dbReference type="GeneID" id="30034523"/>
<sequence length="101" mass="11162">MPLPGPAAATIENPVESFVYDELIFNEPTEAFFEVLTSRPGALLPAKNTEGRKYTQQTENEELDRLSAALDNVYQQVQKTKEQIKALEAEKNGLQALPAPS</sequence>
<feature type="coiled-coil region" evidence="1">
    <location>
        <begin position="56"/>
        <end position="97"/>
    </location>
</feature>
<dbReference type="Proteomes" id="UP000189580">
    <property type="component" value="Chromosome b"/>
</dbReference>
<dbReference type="Gene3D" id="2.60.40.1970">
    <property type="entry name" value="YEATS domain"/>
    <property type="match status" value="1"/>
</dbReference>
<proteinExistence type="predicted"/>
<evidence type="ECO:0000313" key="3">
    <source>
        <dbReference type="Proteomes" id="UP000189580"/>
    </source>
</evidence>
<keyword evidence="1" id="KW-0175">Coiled coil</keyword>
<reference evidence="2 3" key="1">
    <citation type="submission" date="2016-02" db="EMBL/GenBank/DDBJ databases">
        <title>Complete genome sequence and transcriptome regulation of the pentose utilising yeast Sugiyamaella lignohabitans.</title>
        <authorList>
            <person name="Bellasio M."/>
            <person name="Peymann A."/>
            <person name="Valli M."/>
            <person name="Sipitzky M."/>
            <person name="Graf A."/>
            <person name="Sauer M."/>
            <person name="Marx H."/>
            <person name="Mattanovich D."/>
        </authorList>
    </citation>
    <scope>NUCLEOTIDE SEQUENCE [LARGE SCALE GENOMIC DNA]</scope>
    <source>
        <strain evidence="2 3">CBS 10342</strain>
    </source>
</reference>
<dbReference type="KEGG" id="slb:AWJ20_2595"/>
<dbReference type="InterPro" id="IPR038704">
    <property type="entry name" value="YEAST_sf"/>
</dbReference>
<name>A0A161HX22_9ASCO</name>
<dbReference type="EMBL" id="CP014503">
    <property type="protein sequence ID" value="ANB14976.1"/>
    <property type="molecule type" value="Genomic_DNA"/>
</dbReference>
<organism evidence="2 3">
    <name type="scientific">Sugiyamaella lignohabitans</name>
    <dbReference type="NCBI Taxonomy" id="796027"/>
    <lineage>
        <taxon>Eukaryota</taxon>
        <taxon>Fungi</taxon>
        <taxon>Dikarya</taxon>
        <taxon>Ascomycota</taxon>
        <taxon>Saccharomycotina</taxon>
        <taxon>Dipodascomycetes</taxon>
        <taxon>Dipodascales</taxon>
        <taxon>Trichomonascaceae</taxon>
        <taxon>Sugiyamaella</taxon>
    </lineage>
</organism>
<dbReference type="AlphaFoldDB" id="A0A161HX22"/>
<evidence type="ECO:0000256" key="1">
    <source>
        <dbReference type="SAM" id="Coils"/>
    </source>
</evidence>
<evidence type="ECO:0000313" key="2">
    <source>
        <dbReference type="EMBL" id="ANB14976.1"/>
    </source>
</evidence>
<dbReference type="OrthoDB" id="16041at2759"/>
<protein>
    <submittedName>
        <fullName evidence="2">Yaf9p</fullName>
    </submittedName>
</protein>